<feature type="non-terminal residue" evidence="1">
    <location>
        <position position="1"/>
    </location>
</feature>
<gene>
    <name evidence="1" type="ORF">PFISCL1PPCAC_25673</name>
    <name evidence="2" type="ORF">PFISCL1PPCAC_28400</name>
</gene>
<dbReference type="Proteomes" id="UP001432322">
    <property type="component" value="Unassembled WGS sequence"/>
</dbReference>
<dbReference type="EMBL" id="BTSY01000041">
    <property type="protein sequence ID" value="GMT37103.1"/>
    <property type="molecule type" value="Genomic_DNA"/>
</dbReference>
<dbReference type="AlphaFoldDB" id="A0AAV5WQU3"/>
<evidence type="ECO:0000313" key="1">
    <source>
        <dbReference type="EMBL" id="GMT34376.1"/>
    </source>
</evidence>
<accession>A0AAV5WQU3</accession>
<keyword evidence="3" id="KW-1185">Reference proteome</keyword>
<name>A0AAV5WQU3_9BILA</name>
<sequence length="136" mass="15763">WLAYPHYDVMSNFVVWRGEAYCVSGGLFWSLILDTWEWRFVEQQEMTGRPIVHEESNINDLLIMAGETKGLFSFTRFRPNFKECQKVVNCRVLIIPQINEHDCGVAWRDNTEAGDPVQIPQEIVDFLSRPAQPSDA</sequence>
<dbReference type="EMBL" id="BTSY01000006">
    <property type="protein sequence ID" value="GMT34376.1"/>
    <property type="molecule type" value="Genomic_DNA"/>
</dbReference>
<reference evidence="1" key="1">
    <citation type="submission" date="2023-10" db="EMBL/GenBank/DDBJ databases">
        <title>Genome assembly of Pristionchus species.</title>
        <authorList>
            <person name="Yoshida K."/>
            <person name="Sommer R.J."/>
        </authorList>
    </citation>
    <scope>NUCLEOTIDE SEQUENCE</scope>
    <source>
        <strain evidence="1">RS5133</strain>
    </source>
</reference>
<evidence type="ECO:0000313" key="2">
    <source>
        <dbReference type="EMBL" id="GMT37103.1"/>
    </source>
</evidence>
<comment type="caution">
    <text evidence="1">The sequence shown here is derived from an EMBL/GenBank/DDBJ whole genome shotgun (WGS) entry which is preliminary data.</text>
</comment>
<protein>
    <submittedName>
        <fullName evidence="1">Uncharacterized protein</fullName>
    </submittedName>
</protein>
<evidence type="ECO:0000313" key="3">
    <source>
        <dbReference type="Proteomes" id="UP001432322"/>
    </source>
</evidence>
<proteinExistence type="predicted"/>
<feature type="non-terminal residue" evidence="1">
    <location>
        <position position="136"/>
    </location>
</feature>
<organism evidence="1 3">
    <name type="scientific">Pristionchus fissidentatus</name>
    <dbReference type="NCBI Taxonomy" id="1538716"/>
    <lineage>
        <taxon>Eukaryota</taxon>
        <taxon>Metazoa</taxon>
        <taxon>Ecdysozoa</taxon>
        <taxon>Nematoda</taxon>
        <taxon>Chromadorea</taxon>
        <taxon>Rhabditida</taxon>
        <taxon>Rhabditina</taxon>
        <taxon>Diplogasteromorpha</taxon>
        <taxon>Diplogasteroidea</taxon>
        <taxon>Neodiplogasteridae</taxon>
        <taxon>Pristionchus</taxon>
    </lineage>
</organism>